<name>A0A395HHN0_ASPHC</name>
<dbReference type="GeneID" id="37195415"/>
<feature type="compositionally biased region" description="Polar residues" evidence="1">
    <location>
        <begin position="17"/>
        <end position="29"/>
    </location>
</feature>
<dbReference type="OrthoDB" id="4504850at2759"/>
<dbReference type="Proteomes" id="UP000248961">
    <property type="component" value="Unassembled WGS sequence"/>
</dbReference>
<evidence type="ECO:0000313" key="2">
    <source>
        <dbReference type="EMBL" id="RAL06675.1"/>
    </source>
</evidence>
<dbReference type="EMBL" id="KZ824362">
    <property type="protein sequence ID" value="RAL06675.1"/>
    <property type="molecule type" value="Genomic_DNA"/>
</dbReference>
<organism evidence="2 3">
    <name type="scientific">Aspergillus homomorphus (strain CBS 101889)</name>
    <dbReference type="NCBI Taxonomy" id="1450537"/>
    <lineage>
        <taxon>Eukaryota</taxon>
        <taxon>Fungi</taxon>
        <taxon>Dikarya</taxon>
        <taxon>Ascomycota</taxon>
        <taxon>Pezizomycotina</taxon>
        <taxon>Eurotiomycetes</taxon>
        <taxon>Eurotiomycetidae</taxon>
        <taxon>Eurotiales</taxon>
        <taxon>Aspergillaceae</taxon>
        <taxon>Aspergillus</taxon>
        <taxon>Aspergillus subgen. Circumdati</taxon>
    </lineage>
</organism>
<protein>
    <submittedName>
        <fullName evidence="2">Uncharacterized protein</fullName>
    </submittedName>
</protein>
<dbReference type="VEuPathDB" id="FungiDB:BO97DRAFT_287774"/>
<feature type="region of interest" description="Disordered" evidence="1">
    <location>
        <begin position="58"/>
        <end position="108"/>
    </location>
</feature>
<feature type="region of interest" description="Disordered" evidence="1">
    <location>
        <begin position="1"/>
        <end position="40"/>
    </location>
</feature>
<dbReference type="AlphaFoldDB" id="A0A395HHN0"/>
<keyword evidence="3" id="KW-1185">Reference proteome</keyword>
<feature type="region of interest" description="Disordered" evidence="1">
    <location>
        <begin position="168"/>
        <end position="190"/>
    </location>
</feature>
<feature type="compositionally biased region" description="Low complexity" evidence="1">
    <location>
        <begin position="88"/>
        <end position="101"/>
    </location>
</feature>
<evidence type="ECO:0000256" key="1">
    <source>
        <dbReference type="SAM" id="MobiDB-lite"/>
    </source>
</evidence>
<proteinExistence type="predicted"/>
<sequence>MSTGRAHVHFDEKECLSTKSSHASPARSPTPSPGAFLQSIETPVDQVVPLEATWAEHFKKHAVPRKKSPPVPPRPQKVNRPQKAASQKSTGTKDSTKGKATNSPYQVVPLERTWSEHFRKHAAPRSPRTRSPQLSRCISSYEKCDYHHGDFTPGVSGSPPKEVLEWGAAQPTPLKDLIEFDDDSSVSVSQ</sequence>
<evidence type="ECO:0000313" key="3">
    <source>
        <dbReference type="Proteomes" id="UP000248961"/>
    </source>
</evidence>
<gene>
    <name evidence="2" type="ORF">BO97DRAFT_287774</name>
</gene>
<feature type="compositionally biased region" description="Basic residues" evidence="1">
    <location>
        <begin position="58"/>
        <end position="68"/>
    </location>
</feature>
<accession>A0A395HHN0</accession>
<dbReference type="RefSeq" id="XP_025545829.1">
    <property type="nucleotide sequence ID" value="XM_025691126.1"/>
</dbReference>
<reference evidence="2 3" key="1">
    <citation type="submission" date="2018-02" db="EMBL/GenBank/DDBJ databases">
        <title>The genomes of Aspergillus section Nigri reveals drivers in fungal speciation.</title>
        <authorList>
            <consortium name="DOE Joint Genome Institute"/>
            <person name="Vesth T.C."/>
            <person name="Nybo J."/>
            <person name="Theobald S."/>
            <person name="Brandl J."/>
            <person name="Frisvad J.C."/>
            <person name="Nielsen K.F."/>
            <person name="Lyhne E.K."/>
            <person name="Kogle M.E."/>
            <person name="Kuo A."/>
            <person name="Riley R."/>
            <person name="Clum A."/>
            <person name="Nolan M."/>
            <person name="Lipzen A."/>
            <person name="Salamov A."/>
            <person name="Henrissat B."/>
            <person name="Wiebenga A."/>
            <person name="De vries R.P."/>
            <person name="Grigoriev I.V."/>
            <person name="Mortensen U.H."/>
            <person name="Andersen M.R."/>
            <person name="Baker S.E."/>
        </authorList>
    </citation>
    <scope>NUCLEOTIDE SEQUENCE [LARGE SCALE GENOMIC DNA]</scope>
    <source>
        <strain evidence="2 3">CBS 101889</strain>
    </source>
</reference>